<sequence>MPTYDISRVFADHGSVAVGYAGQVHNHASSSRTPAAWPHLVGGIPSRASSFQRRDEADQLRAASGSGGTAALGQVLVGTGGVGKTQLAAEYARTALDSGEVDVLVWISASSRQAIIAGYAQAGIEVLAEDPSAPEQTARAFLSWLEPKAGQQPCRWLVVLDDVADPADLRGDRPDKPGWWPPASPHGRVLVTTRRRETALTGAGRRLIPVGLFIPKKAAAYLTAVLAERHRHGPADQINGLAADLGHLPLALAQAAAYIIDADISCADYRRLLADQRRKLADLLPEPSALPPDQVTTVAATWSLSIERADRLRTSGLAQPMLQLAAMLDPNGIPETVLTSDAALAHLTTHRTPGEREPDPVTAEDAIKALRALHHLNLIDHTRGTPHQTVRIHQLIQRATRDNLPSDQRGRAARAAANALIDAWPDIERDTALAQALRANTDALTRHAEDAVYQDGGVHLALFRSGRSLGHSGQAAAARDHFQHLATETRNRLGPQHLATLNARDHLAHWRGEAGDPAGAAADFAVLLGEVEQVLGPDHLYTLTIRGSLASLRGKMGDPAEAATALAKLLDDFERVVGPDNPHTLTTRGLLARSWGEAGNAAKAAAALAELEVDIRRILGPDHPETLTVRNNLAVWRGKAGDAAGAATALAKLLGDRLRILGPDHPDVLDTRQDLFSWLAAAGDATGSVKVFAELLMERLRILGPDPADLALHGTLASWLGETGHEATAAAAFAAQLEHTLRVLGPDHPHTLATHSDLARWRGQAGDVNGAVAALAELLKHLLRVLGPDHPHTLATRGNLAQWRGRAGDAVGAAAAFADLLERTRRVLGPDHPHTLTAQRSLSHWRGRAEGASVHQSTD</sequence>
<organism evidence="4 5">
    <name type="scientific">Streptomyces antimycoticus</name>
    <dbReference type="NCBI Taxonomy" id="68175"/>
    <lineage>
        <taxon>Bacteria</taxon>
        <taxon>Bacillati</taxon>
        <taxon>Actinomycetota</taxon>
        <taxon>Actinomycetes</taxon>
        <taxon>Kitasatosporales</taxon>
        <taxon>Streptomycetaceae</taxon>
        <taxon>Streptomyces</taxon>
        <taxon>Streptomyces violaceusniger group</taxon>
    </lineage>
</organism>
<dbReference type="InterPro" id="IPR053137">
    <property type="entry name" value="NLR-like"/>
</dbReference>
<dbReference type="GO" id="GO:0005524">
    <property type="term" value="F:ATP binding"/>
    <property type="evidence" value="ECO:0007669"/>
    <property type="project" value="UniProtKB-KW"/>
</dbReference>
<dbReference type="InterPro" id="IPR011990">
    <property type="entry name" value="TPR-like_helical_dom_sf"/>
</dbReference>
<feature type="domain" description="NB-ARC" evidence="2">
    <location>
        <begin position="76"/>
        <end position="199"/>
    </location>
</feature>
<evidence type="ECO:0000313" key="5">
    <source>
        <dbReference type="Proteomes" id="UP000463951"/>
    </source>
</evidence>
<dbReference type="AlphaFoldDB" id="A0A499UXY6"/>
<dbReference type="Pfam" id="PF00931">
    <property type="entry name" value="NB-ARC"/>
    <property type="match status" value="1"/>
</dbReference>
<dbReference type="InterPro" id="IPR056681">
    <property type="entry name" value="DUF7779"/>
</dbReference>
<evidence type="ECO:0000256" key="1">
    <source>
        <dbReference type="SAM" id="MobiDB-lite"/>
    </source>
</evidence>
<dbReference type="Pfam" id="PF25000">
    <property type="entry name" value="DUF7779"/>
    <property type="match status" value="1"/>
</dbReference>
<dbReference type="Gene3D" id="3.40.50.300">
    <property type="entry name" value="P-loop containing nucleotide triphosphate hydrolases"/>
    <property type="match status" value="1"/>
</dbReference>
<evidence type="ECO:0000313" key="4">
    <source>
        <dbReference type="EMBL" id="BBJ47065.1"/>
    </source>
</evidence>
<dbReference type="Gene3D" id="1.25.40.10">
    <property type="entry name" value="Tetratricopeptide repeat domain"/>
    <property type="match status" value="2"/>
</dbReference>
<evidence type="ECO:0000259" key="2">
    <source>
        <dbReference type="Pfam" id="PF00931"/>
    </source>
</evidence>
<dbReference type="InterPro" id="IPR027417">
    <property type="entry name" value="P-loop_NTPase"/>
</dbReference>
<keyword evidence="4" id="KW-0067">ATP-binding</keyword>
<dbReference type="PANTHER" id="PTHR46082">
    <property type="entry name" value="ATP/GTP-BINDING PROTEIN-RELATED"/>
    <property type="match status" value="1"/>
</dbReference>
<dbReference type="Proteomes" id="UP000463951">
    <property type="component" value="Chromosome"/>
</dbReference>
<proteinExistence type="predicted"/>
<keyword evidence="4" id="KW-0547">Nucleotide-binding</keyword>
<feature type="region of interest" description="Disordered" evidence="1">
    <location>
        <begin position="830"/>
        <end position="859"/>
    </location>
</feature>
<protein>
    <submittedName>
        <fullName evidence="4">ATP-binding protein</fullName>
    </submittedName>
</protein>
<gene>
    <name evidence="4" type="ORF">SSPO_097830</name>
</gene>
<dbReference type="EMBL" id="AP019620">
    <property type="protein sequence ID" value="BBJ47065.1"/>
    <property type="molecule type" value="Genomic_DNA"/>
</dbReference>
<dbReference type="Pfam" id="PF13374">
    <property type="entry name" value="TPR_10"/>
    <property type="match status" value="3"/>
</dbReference>
<dbReference type="PANTHER" id="PTHR46082:SF6">
    <property type="entry name" value="AAA+ ATPASE DOMAIN-CONTAINING PROTEIN-RELATED"/>
    <property type="match status" value="1"/>
</dbReference>
<dbReference type="SUPFAM" id="SSF52540">
    <property type="entry name" value="P-loop containing nucleoside triphosphate hydrolases"/>
    <property type="match status" value="1"/>
</dbReference>
<dbReference type="SUPFAM" id="SSF48452">
    <property type="entry name" value="TPR-like"/>
    <property type="match status" value="2"/>
</dbReference>
<reference evidence="4 5" key="1">
    <citation type="journal article" date="2020" name="Int. J. Syst. Evol. Microbiol.">
        <title>Reclassification of Streptomyces castelarensis and Streptomyces sporoclivatus as later heterotypic synonyms of Streptomyces antimycoticus.</title>
        <authorList>
            <person name="Komaki H."/>
            <person name="Tamura T."/>
        </authorList>
    </citation>
    <scope>NUCLEOTIDE SEQUENCE [LARGE SCALE GENOMIC DNA]</scope>
    <source>
        <strain evidence="4 5">NBRC 100767</strain>
    </source>
</reference>
<name>A0A499UXY6_9ACTN</name>
<accession>A0A499UXY6</accession>
<feature type="domain" description="DUF7779" evidence="3">
    <location>
        <begin position="317"/>
        <end position="408"/>
    </location>
</feature>
<evidence type="ECO:0000259" key="3">
    <source>
        <dbReference type="Pfam" id="PF25000"/>
    </source>
</evidence>
<dbReference type="InterPro" id="IPR002182">
    <property type="entry name" value="NB-ARC"/>
</dbReference>
<dbReference type="GO" id="GO:0043531">
    <property type="term" value="F:ADP binding"/>
    <property type="evidence" value="ECO:0007669"/>
    <property type="project" value="InterPro"/>
</dbReference>